<keyword evidence="8" id="KW-0862">Zinc</keyword>
<dbReference type="InterPro" id="IPR048962">
    <property type="entry name" value="ARIH1-like_UBL"/>
</dbReference>
<keyword evidence="7" id="KW-0833">Ubl conjugation pathway</keyword>
<evidence type="ECO:0000256" key="10">
    <source>
        <dbReference type="SAM" id="MobiDB-lite"/>
    </source>
</evidence>
<comment type="catalytic activity">
    <reaction evidence="1">
        <text>[E2 ubiquitin-conjugating enzyme]-S-ubiquitinyl-L-cysteine + [acceptor protein]-L-lysine = [E2 ubiquitin-conjugating enzyme]-L-cysteine + [acceptor protein]-N(6)-ubiquitinyl-L-lysine.</text>
        <dbReference type="EC" id="2.3.2.31"/>
    </reaction>
</comment>
<keyword evidence="3" id="KW-0808">Transferase</keyword>
<proteinExistence type="predicted"/>
<feature type="region of interest" description="Disordered" evidence="10">
    <location>
        <begin position="1"/>
        <end position="32"/>
    </location>
</feature>
<dbReference type="PANTHER" id="PTHR11685">
    <property type="entry name" value="RBR FAMILY RING FINGER AND IBR DOMAIN-CONTAINING"/>
    <property type="match status" value="1"/>
</dbReference>
<evidence type="ECO:0000256" key="3">
    <source>
        <dbReference type="ARBA" id="ARBA00022679"/>
    </source>
</evidence>
<dbReference type="PROSITE" id="PS50089">
    <property type="entry name" value="ZF_RING_2"/>
    <property type="match status" value="1"/>
</dbReference>
<dbReference type="InterPro" id="IPR001841">
    <property type="entry name" value="Znf_RING"/>
</dbReference>
<organism evidence="13 14">
    <name type="scientific">Clathrus columnatus</name>
    <dbReference type="NCBI Taxonomy" id="1419009"/>
    <lineage>
        <taxon>Eukaryota</taxon>
        <taxon>Fungi</taxon>
        <taxon>Dikarya</taxon>
        <taxon>Basidiomycota</taxon>
        <taxon>Agaricomycotina</taxon>
        <taxon>Agaricomycetes</taxon>
        <taxon>Phallomycetidae</taxon>
        <taxon>Phallales</taxon>
        <taxon>Clathraceae</taxon>
        <taxon>Clathrus</taxon>
    </lineage>
</organism>
<dbReference type="SUPFAM" id="SSF57850">
    <property type="entry name" value="RING/U-box"/>
    <property type="match status" value="2"/>
</dbReference>
<dbReference type="Pfam" id="PF13445">
    <property type="entry name" value="zf-RING_UBOX"/>
    <property type="match status" value="1"/>
</dbReference>
<dbReference type="InterPro" id="IPR013083">
    <property type="entry name" value="Znf_RING/FYVE/PHD"/>
</dbReference>
<protein>
    <recommendedName>
        <fullName evidence="2">RBR-type E3 ubiquitin transferase</fullName>
        <ecNumber evidence="2">2.3.2.31</ecNumber>
    </recommendedName>
</protein>
<evidence type="ECO:0000313" key="13">
    <source>
        <dbReference type="EMBL" id="GJJ11890.1"/>
    </source>
</evidence>
<reference evidence="13" key="1">
    <citation type="submission" date="2021-10" db="EMBL/GenBank/DDBJ databases">
        <title>De novo Genome Assembly of Clathrus columnatus (Basidiomycota, Fungi) Using Illumina and Nanopore Sequence Data.</title>
        <authorList>
            <person name="Ogiso-Tanaka E."/>
            <person name="Itagaki H."/>
            <person name="Hosoya T."/>
            <person name="Hosaka K."/>
        </authorList>
    </citation>
    <scope>NUCLEOTIDE SEQUENCE</scope>
    <source>
        <strain evidence="13">MO-923</strain>
    </source>
</reference>
<dbReference type="InterPro" id="IPR002867">
    <property type="entry name" value="IBR_dom"/>
</dbReference>
<feature type="region of interest" description="Disordered" evidence="10">
    <location>
        <begin position="108"/>
        <end position="144"/>
    </location>
</feature>
<feature type="domain" description="RING-type" evidence="12">
    <location>
        <begin position="178"/>
        <end position="404"/>
    </location>
</feature>
<dbReference type="InterPro" id="IPR027370">
    <property type="entry name" value="Znf-RING_euk"/>
</dbReference>
<feature type="domain" description="RING-type" evidence="11">
    <location>
        <begin position="182"/>
        <end position="228"/>
    </location>
</feature>
<dbReference type="PROSITE" id="PS51873">
    <property type="entry name" value="TRIAD"/>
    <property type="match status" value="1"/>
</dbReference>
<dbReference type="EMBL" id="BPWL01000007">
    <property type="protein sequence ID" value="GJJ11890.1"/>
    <property type="molecule type" value="Genomic_DNA"/>
</dbReference>
<name>A0AAV5AIW5_9AGAM</name>
<dbReference type="GO" id="GO:0061630">
    <property type="term" value="F:ubiquitin protein ligase activity"/>
    <property type="evidence" value="ECO:0007669"/>
    <property type="project" value="UniProtKB-EC"/>
</dbReference>
<dbReference type="Proteomes" id="UP001050691">
    <property type="component" value="Unassembled WGS sequence"/>
</dbReference>
<evidence type="ECO:0000256" key="6">
    <source>
        <dbReference type="ARBA" id="ARBA00022771"/>
    </source>
</evidence>
<dbReference type="Gene3D" id="3.30.40.10">
    <property type="entry name" value="Zinc/RING finger domain, C3HC4 (zinc finger)"/>
    <property type="match status" value="1"/>
</dbReference>
<evidence type="ECO:0000256" key="2">
    <source>
        <dbReference type="ARBA" id="ARBA00012251"/>
    </source>
</evidence>
<feature type="compositionally biased region" description="Low complexity" evidence="10">
    <location>
        <begin position="117"/>
        <end position="128"/>
    </location>
</feature>
<dbReference type="GO" id="GO:0008270">
    <property type="term" value="F:zinc ion binding"/>
    <property type="evidence" value="ECO:0007669"/>
    <property type="project" value="UniProtKB-KW"/>
</dbReference>
<keyword evidence="6 9" id="KW-0863">Zinc-finger</keyword>
<accession>A0AAV5AIW5</accession>
<feature type="compositionally biased region" description="Acidic residues" evidence="10">
    <location>
        <begin position="1"/>
        <end position="10"/>
    </location>
</feature>
<sequence length="480" mass="54932">MSLSDEEYDNENQGLFFGDEEDDSYNKDLEGEEDNLIVVADKEDESETSRMFKTLSSDDLEEEIRREVNDVMSVLELEYDVASILLRHFRWNKERLLEDYMDSPDKVLYESGGGRPSNNNFSSQSSVSEEPPTKKTRTVKASRSGPLTAIRSSLRLNAKTKKSKASIPQEIVGNTSPSTTTCEICCDTPSDPSSMMYHPRCGHTFCKSCWRDYTRGKVEDDRIINVACMQESCKTVLLENELKELLDENIFARYGQFIQDSYVLHDKSLKFCLYPACSHALRTKHQVNQTSILTVVPIATCTASTTPPSHTFCFNCETRGDHRPLICALATKWTNHVNEDAGSVSWIIANTKVCPKCQKPVEKNGGCRSDLEIKDASDKVSRSRADLEKWLFYYDRYMNHEKSIKLENQLVERIEEQITSLVNTSQMSWIEARFLQHAVDVLMKCRETLKVYVKKQHRLMLKDVGEGFKEGRWKFLVSVS</sequence>
<dbReference type="Pfam" id="PF21235">
    <property type="entry name" value="UBA_ARI1"/>
    <property type="match status" value="1"/>
</dbReference>
<evidence type="ECO:0000256" key="4">
    <source>
        <dbReference type="ARBA" id="ARBA00022723"/>
    </source>
</evidence>
<keyword evidence="5" id="KW-0677">Repeat</keyword>
<dbReference type="EC" id="2.3.2.31" evidence="2"/>
<evidence type="ECO:0000256" key="9">
    <source>
        <dbReference type="PROSITE-ProRule" id="PRU00175"/>
    </source>
</evidence>
<evidence type="ECO:0000259" key="11">
    <source>
        <dbReference type="PROSITE" id="PS50089"/>
    </source>
</evidence>
<dbReference type="Pfam" id="PF01485">
    <property type="entry name" value="IBR"/>
    <property type="match status" value="1"/>
</dbReference>
<evidence type="ECO:0000256" key="5">
    <source>
        <dbReference type="ARBA" id="ARBA00022737"/>
    </source>
</evidence>
<gene>
    <name evidence="13" type="ORF">Clacol_006128</name>
</gene>
<dbReference type="AlphaFoldDB" id="A0AAV5AIW5"/>
<dbReference type="GO" id="GO:0016567">
    <property type="term" value="P:protein ubiquitination"/>
    <property type="evidence" value="ECO:0007669"/>
    <property type="project" value="InterPro"/>
</dbReference>
<evidence type="ECO:0000256" key="7">
    <source>
        <dbReference type="ARBA" id="ARBA00022786"/>
    </source>
</evidence>
<evidence type="ECO:0000256" key="1">
    <source>
        <dbReference type="ARBA" id="ARBA00001798"/>
    </source>
</evidence>
<dbReference type="InterPro" id="IPR044066">
    <property type="entry name" value="TRIAD_supradom"/>
</dbReference>
<keyword evidence="14" id="KW-1185">Reference proteome</keyword>
<dbReference type="Gene3D" id="1.20.120.1750">
    <property type="match status" value="2"/>
</dbReference>
<dbReference type="FunFam" id="3.30.40.10:FF:000019">
    <property type="entry name" value="RBR-type E3 ubiquitin transferase"/>
    <property type="match status" value="1"/>
</dbReference>
<evidence type="ECO:0000259" key="12">
    <source>
        <dbReference type="PROSITE" id="PS51873"/>
    </source>
</evidence>
<keyword evidence="4" id="KW-0479">Metal-binding</keyword>
<comment type="caution">
    <text evidence="13">The sequence shown here is derived from an EMBL/GenBank/DDBJ whole genome shotgun (WGS) entry which is preliminary data.</text>
</comment>
<evidence type="ECO:0000256" key="8">
    <source>
        <dbReference type="ARBA" id="ARBA00022833"/>
    </source>
</evidence>
<dbReference type="InterPro" id="IPR031127">
    <property type="entry name" value="E3_UB_ligase_RBR"/>
</dbReference>
<evidence type="ECO:0000313" key="14">
    <source>
        <dbReference type="Proteomes" id="UP001050691"/>
    </source>
</evidence>